<dbReference type="PROSITE" id="PS00676">
    <property type="entry name" value="SIGMA54_INTERACT_2"/>
    <property type="match status" value="1"/>
</dbReference>
<dbReference type="SMART" id="SM00382">
    <property type="entry name" value="AAA"/>
    <property type="match status" value="1"/>
</dbReference>
<dbReference type="Gene3D" id="1.10.8.60">
    <property type="match status" value="1"/>
</dbReference>
<dbReference type="PROSITE" id="PS50045">
    <property type="entry name" value="SIGMA54_INTERACT_4"/>
    <property type="match status" value="1"/>
</dbReference>
<proteinExistence type="predicted"/>
<dbReference type="SUPFAM" id="SSF52540">
    <property type="entry name" value="P-loop containing nucleoside triphosphate hydrolases"/>
    <property type="match status" value="1"/>
</dbReference>
<dbReference type="PROSITE" id="PS50110">
    <property type="entry name" value="RESPONSE_REGULATORY"/>
    <property type="match status" value="1"/>
</dbReference>
<evidence type="ECO:0000313" key="10">
    <source>
        <dbReference type="Proteomes" id="UP000230821"/>
    </source>
</evidence>
<keyword evidence="1" id="KW-0547">Nucleotide-binding</keyword>
<keyword evidence="2" id="KW-0067">ATP-binding</keyword>
<dbReference type="EMBL" id="PDSK01000040">
    <property type="protein sequence ID" value="PIE35537.1"/>
    <property type="molecule type" value="Genomic_DNA"/>
</dbReference>
<dbReference type="InterPro" id="IPR002197">
    <property type="entry name" value="HTH_Fis"/>
</dbReference>
<feature type="domain" description="Sigma-54 factor interaction" evidence="7">
    <location>
        <begin position="151"/>
        <end position="380"/>
    </location>
</feature>
<evidence type="ECO:0000256" key="6">
    <source>
        <dbReference type="PROSITE-ProRule" id="PRU00169"/>
    </source>
</evidence>
<dbReference type="InterPro" id="IPR009057">
    <property type="entry name" value="Homeodomain-like_sf"/>
</dbReference>
<dbReference type="SMART" id="SM00448">
    <property type="entry name" value="REC"/>
    <property type="match status" value="1"/>
</dbReference>
<evidence type="ECO:0000313" key="9">
    <source>
        <dbReference type="EMBL" id="PIE35537.1"/>
    </source>
</evidence>
<evidence type="ECO:0000256" key="1">
    <source>
        <dbReference type="ARBA" id="ARBA00022741"/>
    </source>
</evidence>
<dbReference type="GO" id="GO:0006355">
    <property type="term" value="P:regulation of DNA-templated transcription"/>
    <property type="evidence" value="ECO:0007669"/>
    <property type="project" value="InterPro"/>
</dbReference>
<dbReference type="SUPFAM" id="SSF52172">
    <property type="entry name" value="CheY-like"/>
    <property type="match status" value="1"/>
</dbReference>
<dbReference type="Pfam" id="PF00072">
    <property type="entry name" value="Response_reg"/>
    <property type="match status" value="1"/>
</dbReference>
<dbReference type="CDD" id="cd00009">
    <property type="entry name" value="AAA"/>
    <property type="match status" value="1"/>
</dbReference>
<dbReference type="Gene3D" id="3.40.50.300">
    <property type="entry name" value="P-loop containing nucleotide triphosphate hydrolases"/>
    <property type="match status" value="1"/>
</dbReference>
<dbReference type="Proteomes" id="UP000230821">
    <property type="component" value="Unassembled WGS sequence"/>
</dbReference>
<evidence type="ECO:0000259" key="8">
    <source>
        <dbReference type="PROSITE" id="PS50110"/>
    </source>
</evidence>
<dbReference type="InterPro" id="IPR025943">
    <property type="entry name" value="Sigma_54_int_dom_ATP-bd_2"/>
</dbReference>
<evidence type="ECO:0000259" key="7">
    <source>
        <dbReference type="PROSITE" id="PS50045"/>
    </source>
</evidence>
<dbReference type="AlphaFoldDB" id="A0A2G6KIQ4"/>
<evidence type="ECO:0000256" key="3">
    <source>
        <dbReference type="ARBA" id="ARBA00023015"/>
    </source>
</evidence>
<dbReference type="InterPro" id="IPR025944">
    <property type="entry name" value="Sigma_54_int_dom_CS"/>
</dbReference>
<dbReference type="PRINTS" id="PR01590">
    <property type="entry name" value="HTHFIS"/>
</dbReference>
<dbReference type="Pfam" id="PF25601">
    <property type="entry name" value="AAA_lid_14"/>
    <property type="match status" value="1"/>
</dbReference>
<dbReference type="InterPro" id="IPR058031">
    <property type="entry name" value="AAA_lid_NorR"/>
</dbReference>
<dbReference type="Gene3D" id="1.10.10.60">
    <property type="entry name" value="Homeodomain-like"/>
    <property type="match status" value="1"/>
</dbReference>
<dbReference type="InterPro" id="IPR001789">
    <property type="entry name" value="Sig_transdc_resp-reg_receiver"/>
</dbReference>
<reference evidence="9 10" key="1">
    <citation type="submission" date="2017-10" db="EMBL/GenBank/DDBJ databases">
        <title>Novel microbial diversity and functional potential in the marine mammal oral microbiome.</title>
        <authorList>
            <person name="Dudek N.K."/>
            <person name="Sun C.L."/>
            <person name="Burstein D."/>
            <person name="Kantor R.S."/>
            <person name="Aliaga Goltsman D.S."/>
            <person name="Bik E.M."/>
            <person name="Thomas B.C."/>
            <person name="Banfield J.F."/>
            <person name="Relman D.A."/>
        </authorList>
    </citation>
    <scope>NUCLEOTIDE SEQUENCE [LARGE SCALE GENOMIC DNA]</scope>
    <source>
        <strain evidence="9">DOLJORAL78_47_16</strain>
    </source>
</reference>
<keyword evidence="3" id="KW-0805">Transcription regulation</keyword>
<evidence type="ECO:0008006" key="11">
    <source>
        <dbReference type="Google" id="ProtNLM"/>
    </source>
</evidence>
<keyword evidence="4" id="KW-0238">DNA-binding</keyword>
<dbReference type="Gene3D" id="3.40.50.2300">
    <property type="match status" value="1"/>
</dbReference>
<dbReference type="PANTHER" id="PTHR32071">
    <property type="entry name" value="TRANSCRIPTIONAL REGULATORY PROTEIN"/>
    <property type="match status" value="1"/>
</dbReference>
<feature type="domain" description="Response regulatory" evidence="8">
    <location>
        <begin position="11"/>
        <end position="126"/>
    </location>
</feature>
<evidence type="ECO:0000256" key="2">
    <source>
        <dbReference type="ARBA" id="ARBA00022840"/>
    </source>
</evidence>
<organism evidence="9 10">
    <name type="scientific">candidate division KSB3 bacterium</name>
    <dbReference type="NCBI Taxonomy" id="2044937"/>
    <lineage>
        <taxon>Bacteria</taxon>
        <taxon>candidate division KSB3</taxon>
    </lineage>
</organism>
<dbReference type="InterPro" id="IPR027417">
    <property type="entry name" value="P-loop_NTPase"/>
</dbReference>
<accession>A0A2G6KIQ4</accession>
<dbReference type="Pfam" id="PF02954">
    <property type="entry name" value="HTH_8"/>
    <property type="match status" value="1"/>
</dbReference>
<dbReference type="GO" id="GO:0043565">
    <property type="term" value="F:sequence-specific DNA binding"/>
    <property type="evidence" value="ECO:0007669"/>
    <property type="project" value="InterPro"/>
</dbReference>
<gene>
    <name evidence="9" type="ORF">CSA56_03795</name>
</gene>
<dbReference type="Pfam" id="PF00158">
    <property type="entry name" value="Sigma54_activat"/>
    <property type="match status" value="1"/>
</dbReference>
<evidence type="ECO:0000256" key="4">
    <source>
        <dbReference type="ARBA" id="ARBA00023125"/>
    </source>
</evidence>
<dbReference type="InterPro" id="IPR002078">
    <property type="entry name" value="Sigma_54_int"/>
</dbReference>
<evidence type="ECO:0000256" key="5">
    <source>
        <dbReference type="ARBA" id="ARBA00023163"/>
    </source>
</evidence>
<dbReference type="InterPro" id="IPR003593">
    <property type="entry name" value="AAA+_ATPase"/>
</dbReference>
<keyword evidence="6" id="KW-0597">Phosphoprotein</keyword>
<keyword evidence="5" id="KW-0804">Transcription</keyword>
<protein>
    <recommendedName>
        <fullName evidence="11">Sigma-54-dependent Fis family transcriptional regulator</fullName>
    </recommendedName>
</protein>
<feature type="modified residue" description="4-aspartylphosphate" evidence="6">
    <location>
        <position position="60"/>
    </location>
</feature>
<dbReference type="InterPro" id="IPR011006">
    <property type="entry name" value="CheY-like_superfamily"/>
</dbReference>
<dbReference type="PROSITE" id="PS00688">
    <property type="entry name" value="SIGMA54_INTERACT_3"/>
    <property type="match status" value="1"/>
</dbReference>
<dbReference type="GO" id="GO:0000160">
    <property type="term" value="P:phosphorelay signal transduction system"/>
    <property type="evidence" value="ECO:0007669"/>
    <property type="project" value="InterPro"/>
</dbReference>
<sequence>MAEHIRGKGYTILIVDDEEGLRYGLERLFKKQGFIVYAAGEFEKAVKIAEKFSIDVALLDLRLKSGDRGVELLKELKKIEPELLGIMITGYGSIDTAVASMKEGASDYILKPIDNLSLLELVYKNLELRRLKHDNSFLRDELLNQSLSNTCITNDPDLQSLLRKADKIKQNSVTALITGESGTGKEVLARYIHFTSNRRDGKFVSVNCAALSENLLLSELFGHEKGSFTGAIGRKIGKFEIASNGTLFLDEIGDMSLDIQAKLLRVIEESSFERVGGTQRINVDVRLIAATNTDLERRIQDGRFREDLYYRINVVRFHLPPLRYRKEDIPLLIAHFLETYNLKYNKRVAACDDEALQALIAYDWPGNVRELENVINNAVLLSERGIIGIDDLKQNIFSQFREKPFRLNIEGVTSLKDSVEKIVEMYEKEIIQQFLQKNAYNKSKTARDLSITRKTLAQKIEKYRLAHR</sequence>
<dbReference type="FunFam" id="3.40.50.300:FF:000006">
    <property type="entry name" value="DNA-binding transcriptional regulator NtrC"/>
    <property type="match status" value="1"/>
</dbReference>
<dbReference type="GO" id="GO:0005524">
    <property type="term" value="F:ATP binding"/>
    <property type="evidence" value="ECO:0007669"/>
    <property type="project" value="UniProtKB-KW"/>
</dbReference>
<dbReference type="SUPFAM" id="SSF46689">
    <property type="entry name" value="Homeodomain-like"/>
    <property type="match status" value="1"/>
</dbReference>
<dbReference type="PANTHER" id="PTHR32071:SF57">
    <property type="entry name" value="C4-DICARBOXYLATE TRANSPORT TRANSCRIPTIONAL REGULATORY PROTEIN DCTD"/>
    <property type="match status" value="1"/>
</dbReference>
<comment type="caution">
    <text evidence="9">The sequence shown here is derived from an EMBL/GenBank/DDBJ whole genome shotgun (WGS) entry which is preliminary data.</text>
</comment>
<name>A0A2G6KIQ4_9BACT</name>